<evidence type="ECO:0000256" key="1">
    <source>
        <dbReference type="ARBA" id="ARBA00007734"/>
    </source>
</evidence>
<evidence type="ECO:0000313" key="6">
    <source>
        <dbReference type="Proteomes" id="UP001595530"/>
    </source>
</evidence>
<dbReference type="RefSeq" id="WP_390322114.1">
    <property type="nucleotide sequence ID" value="NZ_JBHRTP010000022.1"/>
</dbReference>
<dbReference type="InterPro" id="IPR037061">
    <property type="entry name" value="Lytic_TGlycoase_superhlx_L_sf"/>
</dbReference>
<dbReference type="Gene3D" id="1.25.20.10">
    <property type="entry name" value="Bacterial muramidases"/>
    <property type="match status" value="1"/>
</dbReference>
<dbReference type="SUPFAM" id="SSF48435">
    <property type="entry name" value="Bacterial muramidases"/>
    <property type="match status" value="1"/>
</dbReference>
<name>A0ABV7F1Y9_9BURK</name>
<feature type="signal peptide" evidence="3">
    <location>
        <begin position="1"/>
        <end position="26"/>
    </location>
</feature>
<dbReference type="InterPro" id="IPR023346">
    <property type="entry name" value="Lysozyme-like_dom_sf"/>
</dbReference>
<organism evidence="5 6">
    <name type="scientific">Undibacterium arcticum</name>
    <dbReference type="NCBI Taxonomy" id="1762892"/>
    <lineage>
        <taxon>Bacteria</taxon>
        <taxon>Pseudomonadati</taxon>
        <taxon>Pseudomonadota</taxon>
        <taxon>Betaproteobacteria</taxon>
        <taxon>Burkholderiales</taxon>
        <taxon>Oxalobacteraceae</taxon>
        <taxon>Undibacterium</taxon>
    </lineage>
</organism>
<dbReference type="Proteomes" id="UP001595530">
    <property type="component" value="Unassembled WGS sequence"/>
</dbReference>
<dbReference type="InterPro" id="IPR008939">
    <property type="entry name" value="Lytic_TGlycosylase_superhlx_U"/>
</dbReference>
<comment type="similarity">
    <text evidence="1">Belongs to the transglycosylase Slt family.</text>
</comment>
<feature type="chain" id="PRO_5047381032" evidence="3">
    <location>
        <begin position="27"/>
        <end position="654"/>
    </location>
</feature>
<evidence type="ECO:0000256" key="3">
    <source>
        <dbReference type="SAM" id="SignalP"/>
    </source>
</evidence>
<dbReference type="PANTHER" id="PTHR37423:SF5">
    <property type="entry name" value="SOLUBLE LYTIC MUREIN TRANSGLYCOSYLASE"/>
    <property type="match status" value="1"/>
</dbReference>
<sequence length="654" mass="72578">MFPKKWIASLLVAGIPALMVLPQAQAQKPDASFFANDDDVFMALRDAARRDDADKTAELAGRLPDYAIPSYIDYYRLKPRIKTASEDEIRQFLTRYAGSAIADRLRNDWLLELGRQRDWAGFDEQYPLFALNDDTQLKCYALMSKAVQGRTVDADARALLVAPKDYGDGCIALITLLTQNGQFKADDVWAQVRLAVEINAPGVARRIAANTDATDRQLSQALDFSAITVARGLGAGRTAHEIYLLALGRVARNSPPQAADALSSVADRLTAQEQAQGWAQIALQASYNLAPEARDYWRRAQGATLSLHGYQWRVRNALRAGDWKLVQGGIDAMPEGLRQDPAWVYWHGRALQQDRTSAASQELAQQQFTSIADQTNFYGQLALEELGQQITVPNAPLPLTADEIAPMATNTGFQRALKFFAMNLRFEGTREWNWELRGMSEREHLAAAEFARQNNVLDRMVSTSERTKTEVDFSQRFPTPHRDIMQEMTQKLGLDMAWVYGLIRQESRFINNARSQVGASGLMQIMPATASYVAKKIGFGDYSRDRVNEINTNILLGTNYLSMVLDDLDGSQALATAAYNAGPGRSRAWRASLSGPVEGAIFAETIPFAETRGYVKNVLSNATYYAALFEHQPQSLKARLGTVTPKGFVASELP</sequence>
<dbReference type="InterPro" id="IPR008258">
    <property type="entry name" value="Transglycosylase_SLT_dom_1"/>
</dbReference>
<accession>A0ABV7F1Y9</accession>
<evidence type="ECO:0000256" key="2">
    <source>
        <dbReference type="ARBA" id="ARBA00022729"/>
    </source>
</evidence>
<gene>
    <name evidence="5" type="ORF">ACFOFO_07650</name>
</gene>
<dbReference type="EMBL" id="JBHRTP010000022">
    <property type="protein sequence ID" value="MFC3107832.1"/>
    <property type="molecule type" value="Genomic_DNA"/>
</dbReference>
<feature type="domain" description="Transglycosylase SLT" evidence="4">
    <location>
        <begin position="485"/>
        <end position="591"/>
    </location>
</feature>
<evidence type="ECO:0000313" key="5">
    <source>
        <dbReference type="EMBL" id="MFC3107832.1"/>
    </source>
</evidence>
<dbReference type="Gene3D" id="1.10.1240.20">
    <property type="entry name" value="Lytic transglycosylase, superhelical linker domain"/>
    <property type="match status" value="1"/>
</dbReference>
<dbReference type="SUPFAM" id="SSF53955">
    <property type="entry name" value="Lysozyme-like"/>
    <property type="match status" value="1"/>
</dbReference>
<dbReference type="Pfam" id="PF01464">
    <property type="entry name" value="SLT"/>
    <property type="match status" value="1"/>
</dbReference>
<protein>
    <submittedName>
        <fullName evidence="5">Transglycosylase SLT domain-containing protein</fullName>
    </submittedName>
</protein>
<reference evidence="6" key="1">
    <citation type="journal article" date="2019" name="Int. J. Syst. Evol. Microbiol.">
        <title>The Global Catalogue of Microorganisms (GCM) 10K type strain sequencing project: providing services to taxonomists for standard genome sequencing and annotation.</title>
        <authorList>
            <consortium name="The Broad Institute Genomics Platform"/>
            <consortium name="The Broad Institute Genome Sequencing Center for Infectious Disease"/>
            <person name="Wu L."/>
            <person name="Ma J."/>
        </authorList>
    </citation>
    <scope>NUCLEOTIDE SEQUENCE [LARGE SCALE GENOMIC DNA]</scope>
    <source>
        <strain evidence="6">KCTC 42986</strain>
    </source>
</reference>
<keyword evidence="6" id="KW-1185">Reference proteome</keyword>
<dbReference type="PANTHER" id="PTHR37423">
    <property type="entry name" value="SOLUBLE LYTIC MUREIN TRANSGLYCOSYLASE-RELATED"/>
    <property type="match status" value="1"/>
</dbReference>
<proteinExistence type="inferred from homology"/>
<comment type="caution">
    <text evidence="5">The sequence shown here is derived from an EMBL/GenBank/DDBJ whole genome shotgun (WGS) entry which is preliminary data.</text>
</comment>
<keyword evidence="2 3" id="KW-0732">Signal</keyword>
<dbReference type="Gene3D" id="1.10.530.10">
    <property type="match status" value="1"/>
</dbReference>
<dbReference type="CDD" id="cd13401">
    <property type="entry name" value="Slt70-like"/>
    <property type="match status" value="1"/>
</dbReference>
<evidence type="ECO:0000259" key="4">
    <source>
        <dbReference type="Pfam" id="PF01464"/>
    </source>
</evidence>